<dbReference type="AlphaFoldDB" id="A0AAV0Y874"/>
<dbReference type="EMBL" id="CARXXK010001428">
    <property type="protein sequence ID" value="CAI6376113.1"/>
    <property type="molecule type" value="Genomic_DNA"/>
</dbReference>
<feature type="region of interest" description="Disordered" evidence="1">
    <location>
        <begin position="1"/>
        <end position="27"/>
    </location>
</feature>
<evidence type="ECO:0000313" key="3">
    <source>
        <dbReference type="Proteomes" id="UP001160148"/>
    </source>
</evidence>
<keyword evidence="3" id="KW-1185">Reference proteome</keyword>
<protein>
    <submittedName>
        <fullName evidence="2">Uncharacterized protein</fullName>
    </submittedName>
</protein>
<feature type="region of interest" description="Disordered" evidence="1">
    <location>
        <begin position="106"/>
        <end position="144"/>
    </location>
</feature>
<gene>
    <name evidence="2" type="ORF">MEUPH1_LOCUS29524</name>
</gene>
<name>A0AAV0Y874_9HEMI</name>
<comment type="caution">
    <text evidence="2">The sequence shown here is derived from an EMBL/GenBank/DDBJ whole genome shotgun (WGS) entry which is preliminary data.</text>
</comment>
<reference evidence="2 3" key="1">
    <citation type="submission" date="2023-01" db="EMBL/GenBank/DDBJ databases">
        <authorList>
            <person name="Whitehead M."/>
        </authorList>
    </citation>
    <scope>NUCLEOTIDE SEQUENCE [LARGE SCALE GENOMIC DNA]</scope>
</reference>
<evidence type="ECO:0000313" key="2">
    <source>
        <dbReference type="EMBL" id="CAI6376113.1"/>
    </source>
</evidence>
<sequence>MRNIFLKGSTTSQQTKKKDRKRGGSVMSVREADEILKLEDSLKKKLKNANLRNIYIEEEKEKSFGPVTNELKNIVNAVNEVKEINIKTDEDIHKMLVPLRRPEMLRLPDPIKPTLGPQLTDTPKRPPMSETPKSPMPRDAIILG</sequence>
<organism evidence="2 3">
    <name type="scientific">Macrosiphum euphorbiae</name>
    <name type="common">potato aphid</name>
    <dbReference type="NCBI Taxonomy" id="13131"/>
    <lineage>
        <taxon>Eukaryota</taxon>
        <taxon>Metazoa</taxon>
        <taxon>Ecdysozoa</taxon>
        <taxon>Arthropoda</taxon>
        <taxon>Hexapoda</taxon>
        <taxon>Insecta</taxon>
        <taxon>Pterygota</taxon>
        <taxon>Neoptera</taxon>
        <taxon>Paraneoptera</taxon>
        <taxon>Hemiptera</taxon>
        <taxon>Sternorrhyncha</taxon>
        <taxon>Aphidomorpha</taxon>
        <taxon>Aphidoidea</taxon>
        <taxon>Aphididae</taxon>
        <taxon>Macrosiphini</taxon>
        <taxon>Macrosiphum</taxon>
    </lineage>
</organism>
<accession>A0AAV0Y874</accession>
<proteinExistence type="predicted"/>
<dbReference type="Proteomes" id="UP001160148">
    <property type="component" value="Unassembled WGS sequence"/>
</dbReference>
<evidence type="ECO:0000256" key="1">
    <source>
        <dbReference type="SAM" id="MobiDB-lite"/>
    </source>
</evidence>